<reference evidence="3 4" key="1">
    <citation type="submission" date="2021-06" db="EMBL/GenBank/DDBJ databases">
        <authorList>
            <person name="Kallberg Y."/>
            <person name="Tangrot J."/>
            <person name="Rosling A."/>
        </authorList>
    </citation>
    <scope>NUCLEOTIDE SEQUENCE [LARGE SCALE GENOMIC DNA]</scope>
    <source>
        <strain evidence="3 4">120-4 pot B 10/14</strain>
    </source>
</reference>
<comment type="caution">
    <text evidence="3">The sequence shown here is derived from an EMBL/GenBank/DDBJ whole genome shotgun (WGS) entry which is preliminary data.</text>
</comment>
<dbReference type="InterPro" id="IPR002156">
    <property type="entry name" value="RNaseH_domain"/>
</dbReference>
<evidence type="ECO:0000256" key="1">
    <source>
        <dbReference type="SAM" id="Coils"/>
    </source>
</evidence>
<sequence>MTFRILLVKFEIKQINIHEINQNFDETTLILLFADFNIKKNNLNPQIESSNAIQEDELFEEELDENSDYESQLSNYNADSNDSNYTYNENIVRRNLSLLQNKDDLIRENNALKVKLQNYKELQNRNQELEKLNNALKLQLLYFTSILNVKQYKLKVNKDNNIIDKKSSKFFLEIIPELIQTNNCAELYVVIRALEICDNDKNIVINMDSTNIISFYQIDVKKNNDLVDNINKMIKKCKGKTYFKHVNAHSRIYENDQADRLAYLGTKKKFEKNQKEKLNIIF</sequence>
<keyword evidence="4" id="KW-1185">Reference proteome</keyword>
<dbReference type="EMBL" id="CAJVQB010000877">
    <property type="protein sequence ID" value="CAG8511326.1"/>
    <property type="molecule type" value="Genomic_DNA"/>
</dbReference>
<dbReference type="Pfam" id="PF00075">
    <property type="entry name" value="RNase_H"/>
    <property type="match status" value="1"/>
</dbReference>
<dbReference type="Proteomes" id="UP000789901">
    <property type="component" value="Unassembled WGS sequence"/>
</dbReference>
<protein>
    <submittedName>
        <fullName evidence="3">41534_t:CDS:1</fullName>
    </submittedName>
</protein>
<name>A0ABN7U533_GIGMA</name>
<dbReference type="PROSITE" id="PS50879">
    <property type="entry name" value="RNASE_H_1"/>
    <property type="match status" value="1"/>
</dbReference>
<dbReference type="Gene3D" id="3.30.420.10">
    <property type="entry name" value="Ribonuclease H-like superfamily/Ribonuclease H"/>
    <property type="match status" value="1"/>
</dbReference>
<keyword evidence="1" id="KW-0175">Coiled coil</keyword>
<accession>A0ABN7U533</accession>
<dbReference type="InterPro" id="IPR036397">
    <property type="entry name" value="RNaseH_sf"/>
</dbReference>
<proteinExistence type="predicted"/>
<dbReference type="InterPro" id="IPR012337">
    <property type="entry name" value="RNaseH-like_sf"/>
</dbReference>
<dbReference type="SUPFAM" id="SSF53098">
    <property type="entry name" value="Ribonuclease H-like"/>
    <property type="match status" value="1"/>
</dbReference>
<feature type="domain" description="RNase H type-1" evidence="2">
    <location>
        <begin position="136"/>
        <end position="267"/>
    </location>
</feature>
<evidence type="ECO:0000313" key="3">
    <source>
        <dbReference type="EMBL" id="CAG8511326.1"/>
    </source>
</evidence>
<organism evidence="3 4">
    <name type="scientific">Gigaspora margarita</name>
    <dbReference type="NCBI Taxonomy" id="4874"/>
    <lineage>
        <taxon>Eukaryota</taxon>
        <taxon>Fungi</taxon>
        <taxon>Fungi incertae sedis</taxon>
        <taxon>Mucoromycota</taxon>
        <taxon>Glomeromycotina</taxon>
        <taxon>Glomeromycetes</taxon>
        <taxon>Diversisporales</taxon>
        <taxon>Gigasporaceae</taxon>
        <taxon>Gigaspora</taxon>
    </lineage>
</organism>
<gene>
    <name evidence="3" type="ORF">GMARGA_LOCUS2696</name>
</gene>
<evidence type="ECO:0000313" key="4">
    <source>
        <dbReference type="Proteomes" id="UP000789901"/>
    </source>
</evidence>
<feature type="coiled-coil region" evidence="1">
    <location>
        <begin position="59"/>
        <end position="139"/>
    </location>
</feature>
<evidence type="ECO:0000259" key="2">
    <source>
        <dbReference type="PROSITE" id="PS50879"/>
    </source>
</evidence>